<comment type="caution">
    <text evidence="1">The sequence shown here is derived from an EMBL/GenBank/DDBJ whole genome shotgun (WGS) entry which is preliminary data.</text>
</comment>
<evidence type="ECO:0000313" key="2">
    <source>
        <dbReference type="Proteomes" id="UP000616151"/>
    </source>
</evidence>
<dbReference type="Proteomes" id="UP000616151">
    <property type="component" value="Unassembled WGS sequence"/>
</dbReference>
<sequence>MYDLKDRVLLLTGAGGGIGKAIAEHFHELGARILLADLDGERLAASARTLDPGGERVIAVKYDAAVPEDAAAAVETCLSRFGRLDFVIPAAAIYEDHPFTEMTDAQWRKTLAINLDGVFYICRRAVPVMADKGSIVIIASDAAHEGASPGHAHYGASKGAVLGLAKALAKELAPRLRVNAISPGCIDTPMIDGFMRRWGESMLAATPLKRLGLPREVATVAAFLCSDGAAFMTGQALHPNGGSHIGG</sequence>
<protein>
    <submittedName>
        <fullName evidence="1">SDR family oxidoreductase</fullName>
    </submittedName>
</protein>
<name>A0ACC5RDG7_9HYPH</name>
<dbReference type="EMBL" id="JAENHL010000008">
    <property type="protein sequence ID" value="MBK1870645.1"/>
    <property type="molecule type" value="Genomic_DNA"/>
</dbReference>
<reference evidence="1" key="1">
    <citation type="submission" date="2021-01" db="EMBL/GenBank/DDBJ databases">
        <authorList>
            <person name="Sun Q."/>
        </authorList>
    </citation>
    <scope>NUCLEOTIDE SEQUENCE</scope>
    <source>
        <strain evidence="1">YIM B02566</strain>
    </source>
</reference>
<keyword evidence="2" id="KW-1185">Reference proteome</keyword>
<evidence type="ECO:0000313" key="1">
    <source>
        <dbReference type="EMBL" id="MBK1870645.1"/>
    </source>
</evidence>
<accession>A0ACC5RDG7</accession>
<gene>
    <name evidence="1" type="ORF">JHL16_30045</name>
</gene>
<proteinExistence type="predicted"/>
<organism evidence="1 2">
    <name type="scientific">Taklimakanibacter albus</name>
    <dbReference type="NCBI Taxonomy" id="2800327"/>
    <lineage>
        <taxon>Bacteria</taxon>
        <taxon>Pseudomonadati</taxon>
        <taxon>Pseudomonadota</taxon>
        <taxon>Alphaproteobacteria</taxon>
        <taxon>Hyphomicrobiales</taxon>
        <taxon>Aestuariivirgaceae</taxon>
        <taxon>Taklimakanibacter</taxon>
    </lineage>
</organism>